<dbReference type="Proteomes" id="UP000565078">
    <property type="component" value="Unassembled WGS sequence"/>
</dbReference>
<accession>A0A7J4J243</accession>
<evidence type="ECO:0000259" key="3">
    <source>
        <dbReference type="PROSITE" id="PS51677"/>
    </source>
</evidence>
<dbReference type="GO" id="GO:0005975">
    <property type="term" value="P:carbohydrate metabolic process"/>
    <property type="evidence" value="ECO:0007669"/>
    <property type="project" value="InterPro"/>
</dbReference>
<evidence type="ECO:0000256" key="1">
    <source>
        <dbReference type="ARBA" id="ARBA00004613"/>
    </source>
</evidence>
<comment type="subcellular location">
    <subcellularLocation>
        <location evidence="1">Secreted</location>
    </subcellularLocation>
</comment>
<gene>
    <name evidence="4" type="ORF">HA254_05625</name>
</gene>
<evidence type="ECO:0000313" key="4">
    <source>
        <dbReference type="EMBL" id="HIH10117.1"/>
    </source>
</evidence>
<dbReference type="EMBL" id="DUGC01000088">
    <property type="protein sequence ID" value="HIH10117.1"/>
    <property type="molecule type" value="Genomic_DNA"/>
</dbReference>
<protein>
    <submittedName>
        <fullName evidence="4">Polysaccharide deacetylase family protein</fullName>
    </submittedName>
</protein>
<comment type="caution">
    <text evidence="4">The sequence shown here is derived from an EMBL/GenBank/DDBJ whole genome shotgun (WGS) entry which is preliminary data.</text>
</comment>
<keyword evidence="2" id="KW-0732">Signal</keyword>
<dbReference type="AlphaFoldDB" id="A0A7J4J243"/>
<evidence type="ECO:0000313" key="5">
    <source>
        <dbReference type="Proteomes" id="UP000565078"/>
    </source>
</evidence>
<dbReference type="Gene3D" id="3.20.20.370">
    <property type="entry name" value="Glycoside hydrolase/deacetylase"/>
    <property type="match status" value="1"/>
</dbReference>
<dbReference type="SUPFAM" id="SSF88713">
    <property type="entry name" value="Glycoside hydrolase/deacetylase"/>
    <property type="match status" value="1"/>
</dbReference>
<dbReference type="GO" id="GO:0005576">
    <property type="term" value="C:extracellular region"/>
    <property type="evidence" value="ECO:0007669"/>
    <property type="project" value="UniProtKB-SubCell"/>
</dbReference>
<dbReference type="CDD" id="cd10918">
    <property type="entry name" value="CE4_NodB_like_5s_6s"/>
    <property type="match status" value="1"/>
</dbReference>
<feature type="domain" description="NodB homology" evidence="3">
    <location>
        <begin position="73"/>
        <end position="318"/>
    </location>
</feature>
<reference evidence="5" key="1">
    <citation type="journal article" date="2020" name="bioRxiv">
        <title>A rank-normalized archaeal taxonomy based on genome phylogeny resolves widespread incomplete and uneven classifications.</title>
        <authorList>
            <person name="Rinke C."/>
            <person name="Chuvochina M."/>
            <person name="Mussig A.J."/>
            <person name="Chaumeil P.-A."/>
            <person name="Waite D.W."/>
            <person name="Whitman W.B."/>
            <person name="Parks D.H."/>
            <person name="Hugenholtz P."/>
        </authorList>
    </citation>
    <scope>NUCLEOTIDE SEQUENCE [LARGE SCALE GENOMIC DNA]</scope>
</reference>
<dbReference type="PROSITE" id="PS51677">
    <property type="entry name" value="NODB"/>
    <property type="match status" value="1"/>
</dbReference>
<organism evidence="4 5">
    <name type="scientific">Candidatus Iainarchaeum sp</name>
    <dbReference type="NCBI Taxonomy" id="3101447"/>
    <lineage>
        <taxon>Archaea</taxon>
        <taxon>Candidatus Iainarchaeota</taxon>
        <taxon>Candidatus Iainarchaeia</taxon>
        <taxon>Candidatus Iainarchaeales</taxon>
        <taxon>Candidatus Iainarchaeaceae</taxon>
        <taxon>Candidatus Iainarchaeum</taxon>
    </lineage>
</organism>
<dbReference type="Pfam" id="PF01522">
    <property type="entry name" value="Polysacc_deac_1"/>
    <property type="match status" value="2"/>
</dbReference>
<evidence type="ECO:0000256" key="2">
    <source>
        <dbReference type="ARBA" id="ARBA00022729"/>
    </source>
</evidence>
<sequence>MRLSFAKAAAETMARILFILHISQLFMVKGKGARIVLLYHNPDPSVFESHLRFIKANYSILPLSENVSSSLGPKLSITFDDAYRRNCTEIYPLLKKHSSPAAIFVATSYIGGIFWLEALKLALQATREKKVSIPELGIECGLKTPRQRKDLWFEFARKLLGYRATKRDRMIMRIVRLLKVEKVSLADAVVCSEKELMSMLPLVELGAHTVTHPDLVSLGQKSAYKEIGASKSAIERITGRECIYFAYPFGKKPHFNEKTGLLLKQQGLRYAFTTIPSWNEGIGPFEIGRIGVGDNDSVDLLCLKLSVFWPLISSFGDL</sequence>
<dbReference type="InterPro" id="IPR002509">
    <property type="entry name" value="NODB_dom"/>
</dbReference>
<dbReference type="InterPro" id="IPR051398">
    <property type="entry name" value="Polysacch_Deacetylase"/>
</dbReference>
<dbReference type="InterPro" id="IPR011330">
    <property type="entry name" value="Glyco_hydro/deAcase_b/a-brl"/>
</dbReference>
<proteinExistence type="predicted"/>
<dbReference type="PANTHER" id="PTHR34216:SF3">
    <property type="entry name" value="POLY-BETA-1,6-N-ACETYL-D-GLUCOSAMINE N-DEACETYLASE"/>
    <property type="match status" value="1"/>
</dbReference>
<name>A0A7J4J243_9ARCH</name>
<dbReference type="PANTHER" id="PTHR34216">
    <property type="match status" value="1"/>
</dbReference>
<dbReference type="GO" id="GO:0016810">
    <property type="term" value="F:hydrolase activity, acting on carbon-nitrogen (but not peptide) bonds"/>
    <property type="evidence" value="ECO:0007669"/>
    <property type="project" value="InterPro"/>
</dbReference>